<accession>A0AA40KKF9</accession>
<gene>
    <name evidence="2" type="ORF">K0M31_008425</name>
</gene>
<evidence type="ECO:0000313" key="3">
    <source>
        <dbReference type="Proteomes" id="UP001177670"/>
    </source>
</evidence>
<organism evidence="2 3">
    <name type="scientific">Melipona bicolor</name>
    <dbReference type="NCBI Taxonomy" id="60889"/>
    <lineage>
        <taxon>Eukaryota</taxon>
        <taxon>Metazoa</taxon>
        <taxon>Ecdysozoa</taxon>
        <taxon>Arthropoda</taxon>
        <taxon>Hexapoda</taxon>
        <taxon>Insecta</taxon>
        <taxon>Pterygota</taxon>
        <taxon>Neoptera</taxon>
        <taxon>Endopterygota</taxon>
        <taxon>Hymenoptera</taxon>
        <taxon>Apocrita</taxon>
        <taxon>Aculeata</taxon>
        <taxon>Apoidea</taxon>
        <taxon>Anthophila</taxon>
        <taxon>Apidae</taxon>
        <taxon>Melipona</taxon>
    </lineage>
</organism>
<evidence type="ECO:0000313" key="2">
    <source>
        <dbReference type="EMBL" id="KAK1123728.1"/>
    </source>
</evidence>
<dbReference type="Proteomes" id="UP001177670">
    <property type="component" value="Unassembled WGS sequence"/>
</dbReference>
<feature type="region of interest" description="Disordered" evidence="1">
    <location>
        <begin position="1"/>
        <end position="20"/>
    </location>
</feature>
<keyword evidence="3" id="KW-1185">Reference proteome</keyword>
<proteinExistence type="predicted"/>
<comment type="caution">
    <text evidence="2">The sequence shown here is derived from an EMBL/GenBank/DDBJ whole genome shotgun (WGS) entry which is preliminary data.</text>
</comment>
<dbReference type="AlphaFoldDB" id="A0AA40KKF9"/>
<evidence type="ECO:0000256" key="1">
    <source>
        <dbReference type="SAM" id="MobiDB-lite"/>
    </source>
</evidence>
<reference evidence="2" key="1">
    <citation type="submission" date="2021-10" db="EMBL/GenBank/DDBJ databases">
        <title>Melipona bicolor Genome sequencing and assembly.</title>
        <authorList>
            <person name="Araujo N.S."/>
            <person name="Arias M.C."/>
        </authorList>
    </citation>
    <scope>NUCLEOTIDE SEQUENCE</scope>
    <source>
        <strain evidence="2">USP_2M_L1-L4_2017</strain>
        <tissue evidence="2">Whole body</tissue>
    </source>
</reference>
<protein>
    <submittedName>
        <fullName evidence="2">Uncharacterized protein</fullName>
    </submittedName>
</protein>
<sequence length="103" mass="11327">MQGSILVKVPSRKDELNTRPLLHPTCSKKQATTSKTVPKIRVQNLAAEKARDSGSEVEVRLKDEFAGCLEDSNFLRGALPRNEADTPEFCVRPASSRYVGKVG</sequence>
<name>A0AA40KKF9_9HYME</name>
<dbReference type="EMBL" id="JAHYIQ010000020">
    <property type="protein sequence ID" value="KAK1123728.1"/>
    <property type="molecule type" value="Genomic_DNA"/>
</dbReference>